<dbReference type="Gene3D" id="3.20.20.100">
    <property type="entry name" value="NADP-dependent oxidoreductase domain"/>
    <property type="match status" value="1"/>
</dbReference>
<reference evidence="3 6" key="1">
    <citation type="submission" date="2015-02" db="EMBL/GenBank/DDBJ databases">
        <title>Physiological reanalysis, assessment of diazotrophy, and genome sequences of multiple isolates of Streptomyces thermoautotrophicus.</title>
        <authorList>
            <person name="MacKellar D.C."/>
            <person name="Lieber L."/>
            <person name="Norman J."/>
            <person name="Bolger A."/>
            <person name="Tobin C."/>
            <person name="Murray J.W."/>
            <person name="Prell J."/>
        </authorList>
    </citation>
    <scope>NUCLEOTIDE SEQUENCE [LARGE SCALE GENOMIC DNA]</scope>
    <source>
        <strain evidence="3 6">UBT1</strain>
    </source>
</reference>
<gene>
    <name evidence="3" type="ORF">TH66_17780</name>
    <name evidence="4" type="ORF">TR74_05995</name>
</gene>
<dbReference type="GO" id="GO:0005829">
    <property type="term" value="C:cytosol"/>
    <property type="evidence" value="ECO:0007669"/>
    <property type="project" value="TreeGrafter"/>
</dbReference>
<dbReference type="AlphaFoldDB" id="A0A132MIA2"/>
<dbReference type="PATRIC" id="fig|1469144.8.peg.109"/>
<dbReference type="InterPro" id="IPR036812">
    <property type="entry name" value="NAD(P)_OxRdtase_dom_sf"/>
</dbReference>
<dbReference type="EMBL" id="JYIJ01000019">
    <property type="protein sequence ID" value="KWW97485.1"/>
    <property type="molecule type" value="Genomic_DNA"/>
</dbReference>
<dbReference type="PANTHER" id="PTHR43364:SF4">
    <property type="entry name" value="NAD(P)-LINKED OXIDOREDUCTASE SUPERFAMILY PROTEIN"/>
    <property type="match status" value="1"/>
</dbReference>
<dbReference type="Proteomes" id="UP000070598">
    <property type="component" value="Unassembled WGS sequence"/>
</dbReference>
<proteinExistence type="predicted"/>
<evidence type="ECO:0000313" key="5">
    <source>
        <dbReference type="Proteomes" id="UP000070598"/>
    </source>
</evidence>
<comment type="caution">
    <text evidence="3">The sequence shown here is derived from an EMBL/GenBank/DDBJ whole genome shotgun (WGS) entry which is preliminary data.</text>
</comment>
<dbReference type="EMBL" id="JYIK01000644">
    <property type="protein sequence ID" value="KWX10041.1"/>
    <property type="molecule type" value="Genomic_DNA"/>
</dbReference>
<evidence type="ECO:0000313" key="3">
    <source>
        <dbReference type="EMBL" id="KWW97485.1"/>
    </source>
</evidence>
<protein>
    <recommendedName>
        <fullName evidence="2">NADP-dependent oxidoreductase domain-containing protein</fullName>
    </recommendedName>
</protein>
<dbReference type="InterPro" id="IPR050523">
    <property type="entry name" value="AKR_Detox_Biosynth"/>
</dbReference>
<dbReference type="RefSeq" id="WP_067071169.1">
    <property type="nucleotide sequence ID" value="NZ_JYIJ01000019.1"/>
</dbReference>
<sequence length="92" mass="9920">MSELCLGTMTFGDDWGWGAPKETSARILDLYAEAGGNFVDTANNYTDGSAETILGELLAGRRDRFVLATKYTVMTRPGDVNSAGPTPSSPRW</sequence>
<dbReference type="PANTHER" id="PTHR43364">
    <property type="entry name" value="NADH-SPECIFIC METHYLGLYOXAL REDUCTASE-RELATED"/>
    <property type="match status" value="1"/>
</dbReference>
<dbReference type="InterPro" id="IPR023210">
    <property type="entry name" value="NADP_OxRdtase_dom"/>
</dbReference>
<evidence type="ECO:0000313" key="4">
    <source>
        <dbReference type="EMBL" id="KWX10041.1"/>
    </source>
</evidence>
<accession>A0A132MIA2</accession>
<dbReference type="GO" id="GO:0016491">
    <property type="term" value="F:oxidoreductase activity"/>
    <property type="evidence" value="ECO:0007669"/>
    <property type="project" value="UniProtKB-KW"/>
</dbReference>
<evidence type="ECO:0000313" key="6">
    <source>
        <dbReference type="Proteomes" id="UP000070659"/>
    </source>
</evidence>
<dbReference type="Proteomes" id="UP000070659">
    <property type="component" value="Unassembled WGS sequence"/>
</dbReference>
<name>A0A132MIA2_9ACTN</name>
<evidence type="ECO:0000256" key="1">
    <source>
        <dbReference type="ARBA" id="ARBA00023002"/>
    </source>
</evidence>
<reference evidence="5" key="2">
    <citation type="submission" date="2015-02" db="EMBL/GenBank/DDBJ databases">
        <title>Physiological reanalysis, assessment of diazotrophy, and genome sequences of multiple isolates of Streptomyces thermoautotrophicus.</title>
        <authorList>
            <person name="MacKellar D.C."/>
            <person name="Lieber L."/>
            <person name="Norman J."/>
            <person name="Bolger A."/>
            <person name="Tobin C."/>
            <person name="Murray J.W."/>
            <person name="Friesen M."/>
            <person name="Prell J."/>
        </authorList>
    </citation>
    <scope>NUCLEOTIDE SEQUENCE [LARGE SCALE GENOMIC DNA]</scope>
    <source>
        <strain evidence="5">UBT1</strain>
    </source>
</reference>
<keyword evidence="1" id="KW-0560">Oxidoreductase</keyword>
<evidence type="ECO:0000259" key="2">
    <source>
        <dbReference type="Pfam" id="PF00248"/>
    </source>
</evidence>
<organism evidence="3 6">
    <name type="scientific">Carbonactinospora thermoautotrophica</name>
    <dbReference type="NCBI Taxonomy" id="1469144"/>
    <lineage>
        <taxon>Bacteria</taxon>
        <taxon>Bacillati</taxon>
        <taxon>Actinomycetota</taxon>
        <taxon>Actinomycetes</taxon>
        <taxon>Kitasatosporales</taxon>
        <taxon>Carbonactinosporaceae</taxon>
        <taxon>Carbonactinospora</taxon>
    </lineage>
</organism>
<feature type="domain" description="NADP-dependent oxidoreductase" evidence="2">
    <location>
        <begin position="3"/>
        <end position="78"/>
    </location>
</feature>
<dbReference type="SUPFAM" id="SSF51430">
    <property type="entry name" value="NAD(P)-linked oxidoreductase"/>
    <property type="match status" value="1"/>
</dbReference>
<dbReference type="Pfam" id="PF00248">
    <property type="entry name" value="Aldo_ket_red"/>
    <property type="match status" value="1"/>
</dbReference>